<comment type="caution">
    <text evidence="2">The sequence shown here is derived from an EMBL/GenBank/DDBJ whole genome shotgun (WGS) entry which is preliminary data.</text>
</comment>
<name>A0ABX5PVY9_9FLAO</name>
<evidence type="ECO:0000259" key="1">
    <source>
        <dbReference type="Pfam" id="PF04480"/>
    </source>
</evidence>
<evidence type="ECO:0000313" key="2">
    <source>
        <dbReference type="EMBL" id="PZX39061.1"/>
    </source>
</evidence>
<gene>
    <name evidence="2" type="ORF">LX97_02427</name>
</gene>
<dbReference type="InterPro" id="IPR007569">
    <property type="entry name" value="DUF559"/>
</dbReference>
<proteinExistence type="predicted"/>
<keyword evidence="3" id="KW-1185">Reference proteome</keyword>
<sequence>MEIIMIGLVNLKKDELRDHDLKSMGFTVLRYENKYVFSELGHALEDIKKYCEIE</sequence>
<evidence type="ECO:0000313" key="3">
    <source>
        <dbReference type="Proteomes" id="UP000248584"/>
    </source>
</evidence>
<dbReference type="Pfam" id="PF04480">
    <property type="entry name" value="DUF559"/>
    <property type="match status" value="1"/>
</dbReference>
<reference evidence="2 3" key="1">
    <citation type="submission" date="2018-06" db="EMBL/GenBank/DDBJ databases">
        <title>Genomic Encyclopedia of Archaeal and Bacterial Type Strains, Phase II (KMG-II): from individual species to whole genera.</title>
        <authorList>
            <person name="Goeker M."/>
        </authorList>
    </citation>
    <scope>NUCLEOTIDE SEQUENCE [LARGE SCALE GENOMIC DNA]</scope>
    <source>
        <strain evidence="2 3">DSM 17205</strain>
    </source>
</reference>
<dbReference type="EMBL" id="QKZR01000004">
    <property type="protein sequence ID" value="PZX39061.1"/>
    <property type="molecule type" value="Genomic_DNA"/>
</dbReference>
<organism evidence="2 3">
    <name type="scientific">Nonlabens dokdonensis</name>
    <dbReference type="NCBI Taxonomy" id="328515"/>
    <lineage>
        <taxon>Bacteria</taxon>
        <taxon>Pseudomonadati</taxon>
        <taxon>Bacteroidota</taxon>
        <taxon>Flavobacteriia</taxon>
        <taxon>Flavobacteriales</taxon>
        <taxon>Flavobacteriaceae</taxon>
        <taxon>Nonlabens</taxon>
    </lineage>
</organism>
<dbReference type="Proteomes" id="UP000248584">
    <property type="component" value="Unassembled WGS sequence"/>
</dbReference>
<dbReference type="RefSeq" id="WP_262491815.1">
    <property type="nucleotide sequence ID" value="NZ_QKZR01000004.1"/>
</dbReference>
<feature type="domain" description="DUF559" evidence="1">
    <location>
        <begin position="12"/>
        <end position="51"/>
    </location>
</feature>
<protein>
    <submittedName>
        <fullName evidence="2">Uncharacterized protein DUF559</fullName>
    </submittedName>
</protein>
<accession>A0ABX5PVY9</accession>